<organism evidence="1 2">
    <name type="scientific">Paraphaeosphaeria minitans</name>
    <dbReference type="NCBI Taxonomy" id="565426"/>
    <lineage>
        <taxon>Eukaryota</taxon>
        <taxon>Fungi</taxon>
        <taxon>Dikarya</taxon>
        <taxon>Ascomycota</taxon>
        <taxon>Pezizomycotina</taxon>
        <taxon>Dothideomycetes</taxon>
        <taxon>Pleosporomycetidae</taxon>
        <taxon>Pleosporales</taxon>
        <taxon>Massarineae</taxon>
        <taxon>Didymosphaeriaceae</taxon>
        <taxon>Paraphaeosphaeria</taxon>
    </lineage>
</organism>
<comment type="caution">
    <text evidence="1">The sequence shown here is derived from an EMBL/GenBank/DDBJ whole genome shotgun (WGS) entry which is preliminary data.</text>
</comment>
<evidence type="ECO:0000313" key="2">
    <source>
        <dbReference type="Proteomes" id="UP000756921"/>
    </source>
</evidence>
<reference evidence="1" key="1">
    <citation type="journal article" date="2020" name="Mol. Plant Microbe Interact.">
        <title>Genome Sequence of the Biocontrol Agent Coniothyrium minitans strain Conio (IMI 134523).</title>
        <authorList>
            <person name="Patel D."/>
            <person name="Shittu T.A."/>
            <person name="Baroncelli R."/>
            <person name="Muthumeenakshi S."/>
            <person name="Osborne T.H."/>
            <person name="Janganan T.K."/>
            <person name="Sreenivasaprasad S."/>
        </authorList>
    </citation>
    <scope>NUCLEOTIDE SEQUENCE</scope>
    <source>
        <strain evidence="1">Conio</strain>
    </source>
</reference>
<sequence>MLDTALILALGFLGQDIDGSWRFQLIQSPNPRYADVAVARNGRENPPYDLTQPLSLLWTVVTAVSARTHPGLRWECQGKDATNFVGSGFKARGTMDMQSKNHRFLR</sequence>
<dbReference type="EMBL" id="WJXW01000008">
    <property type="protein sequence ID" value="KAF9733667.1"/>
    <property type="molecule type" value="Genomic_DNA"/>
</dbReference>
<protein>
    <submittedName>
        <fullName evidence="1">Uncharacterized protein</fullName>
    </submittedName>
</protein>
<proteinExistence type="predicted"/>
<evidence type="ECO:0000313" key="1">
    <source>
        <dbReference type="EMBL" id="KAF9733667.1"/>
    </source>
</evidence>
<gene>
    <name evidence="1" type="ORF">PMIN01_08010</name>
</gene>
<keyword evidence="2" id="KW-1185">Reference proteome</keyword>
<dbReference type="Proteomes" id="UP000756921">
    <property type="component" value="Unassembled WGS sequence"/>
</dbReference>
<name>A0A9P6GDD9_9PLEO</name>
<dbReference type="AlphaFoldDB" id="A0A9P6GDD9"/>
<accession>A0A9P6GDD9</accession>